<keyword evidence="1" id="KW-0732">Signal</keyword>
<dbReference type="EMBL" id="CP149822">
    <property type="protein sequence ID" value="WZN42195.1"/>
    <property type="molecule type" value="Genomic_DNA"/>
</dbReference>
<accession>A0ABZ2YQX3</accession>
<evidence type="ECO:0000313" key="2">
    <source>
        <dbReference type="EMBL" id="WZN42195.1"/>
    </source>
</evidence>
<dbReference type="PROSITE" id="PS51257">
    <property type="entry name" value="PROKAR_LIPOPROTEIN"/>
    <property type="match status" value="1"/>
</dbReference>
<protein>
    <recommendedName>
        <fullName evidence="4">Lipoprotein</fullName>
    </recommendedName>
</protein>
<name>A0ABZ2YQX3_9BACT</name>
<evidence type="ECO:0008006" key="4">
    <source>
        <dbReference type="Google" id="ProtNLM"/>
    </source>
</evidence>
<keyword evidence="3" id="KW-1185">Reference proteome</keyword>
<feature type="chain" id="PRO_5046921592" description="Lipoprotein" evidence="1">
    <location>
        <begin position="23"/>
        <end position="185"/>
    </location>
</feature>
<sequence>MNRMKLFLPAMLIFGWMACQSAATQSTQDATLNASPADSTVADAPAAAGRDTFAKSEYGLPDTLTIGLQLYRVVPSTEELFASAPEFRPDTAEARNIARQAEKVRREGGKLIFKLDNGTEKSLGNTTSDGEDFEEWVYQGYLPQLKRFVVWKNGYEYFDVQLLNEQTGELTRTIGLPQVSPDGKK</sequence>
<reference evidence="3" key="1">
    <citation type="submission" date="2024-03" db="EMBL/GenBank/DDBJ databases">
        <title>Chitinophaga horti sp. nov., isolated from garden soil.</title>
        <authorList>
            <person name="Lee D.S."/>
            <person name="Han D.M."/>
            <person name="Baek J.H."/>
            <person name="Choi D.G."/>
            <person name="Jeon J.H."/>
            <person name="Jeon C.O."/>
        </authorList>
    </citation>
    <scope>NUCLEOTIDE SEQUENCE [LARGE SCALE GENOMIC DNA]</scope>
    <source>
        <strain evidence="3">GPA1</strain>
    </source>
</reference>
<proteinExistence type="predicted"/>
<dbReference type="Proteomes" id="UP001485459">
    <property type="component" value="Chromosome"/>
</dbReference>
<feature type="signal peptide" evidence="1">
    <location>
        <begin position="1"/>
        <end position="22"/>
    </location>
</feature>
<evidence type="ECO:0000313" key="3">
    <source>
        <dbReference type="Proteomes" id="UP001485459"/>
    </source>
</evidence>
<evidence type="ECO:0000256" key="1">
    <source>
        <dbReference type="SAM" id="SignalP"/>
    </source>
</evidence>
<dbReference type="RefSeq" id="WP_341837031.1">
    <property type="nucleotide sequence ID" value="NZ_CP149822.1"/>
</dbReference>
<gene>
    <name evidence="2" type="ORF">WJU16_03980</name>
</gene>
<organism evidence="2 3">
    <name type="scientific">Chitinophaga pollutisoli</name>
    <dbReference type="NCBI Taxonomy" id="3133966"/>
    <lineage>
        <taxon>Bacteria</taxon>
        <taxon>Pseudomonadati</taxon>
        <taxon>Bacteroidota</taxon>
        <taxon>Chitinophagia</taxon>
        <taxon>Chitinophagales</taxon>
        <taxon>Chitinophagaceae</taxon>
        <taxon>Chitinophaga</taxon>
    </lineage>
</organism>